<name>A0A1M5N7E1_9ALTE</name>
<evidence type="ECO:0000313" key="2">
    <source>
        <dbReference type="Proteomes" id="UP000184520"/>
    </source>
</evidence>
<keyword evidence="2" id="KW-1185">Reference proteome</keyword>
<dbReference type="AlphaFoldDB" id="A0A1M5N7E1"/>
<organism evidence="1 2">
    <name type="scientific">Marisediminitalea aggregata</name>
    <dbReference type="NCBI Taxonomy" id="634436"/>
    <lineage>
        <taxon>Bacteria</taxon>
        <taxon>Pseudomonadati</taxon>
        <taxon>Pseudomonadota</taxon>
        <taxon>Gammaproteobacteria</taxon>
        <taxon>Alteromonadales</taxon>
        <taxon>Alteromonadaceae</taxon>
        <taxon>Marisediminitalea</taxon>
    </lineage>
</organism>
<proteinExistence type="predicted"/>
<sequence length="84" mass="9722">MKKVISTSVVKSAGDRVIRCFLLETLIPRYPKYKTVAQLQEELITHGFECSKKTIYRDMDLLSCFKPIVCAEETHPRGYSMYTD</sequence>
<accession>A0A1M5N7E1</accession>
<dbReference type="EMBL" id="FQWD01000005">
    <property type="protein sequence ID" value="SHG85470.1"/>
    <property type="molecule type" value="Genomic_DNA"/>
</dbReference>
<gene>
    <name evidence="1" type="ORF">SAMN05216361_3106</name>
</gene>
<evidence type="ECO:0000313" key="1">
    <source>
        <dbReference type="EMBL" id="SHG85470.1"/>
    </source>
</evidence>
<dbReference type="Proteomes" id="UP000184520">
    <property type="component" value="Unassembled WGS sequence"/>
</dbReference>
<protein>
    <recommendedName>
        <fullName evidence="3">HTH domain-containing protein</fullName>
    </recommendedName>
</protein>
<reference evidence="2" key="1">
    <citation type="submission" date="2016-11" db="EMBL/GenBank/DDBJ databases">
        <authorList>
            <person name="Varghese N."/>
            <person name="Submissions S."/>
        </authorList>
    </citation>
    <scope>NUCLEOTIDE SEQUENCE [LARGE SCALE GENOMIC DNA]</scope>
    <source>
        <strain evidence="2">CGMCC 1.8995</strain>
    </source>
</reference>
<evidence type="ECO:0008006" key="3">
    <source>
        <dbReference type="Google" id="ProtNLM"/>
    </source>
</evidence>